<keyword evidence="10" id="KW-1185">Reference proteome</keyword>
<dbReference type="CDD" id="cd01025">
    <property type="entry name" value="TOPRIM_recR"/>
    <property type="match status" value="1"/>
</dbReference>
<dbReference type="PROSITE" id="PS50880">
    <property type="entry name" value="TOPRIM"/>
    <property type="match status" value="1"/>
</dbReference>
<dbReference type="SMART" id="SM00493">
    <property type="entry name" value="TOPRIM"/>
    <property type="match status" value="1"/>
</dbReference>
<gene>
    <name evidence="7" type="primary">recR</name>
    <name evidence="9" type="ORF">SE17_29910</name>
</gene>
<keyword evidence="4 7" id="KW-0862">Zinc</keyword>
<dbReference type="Gene3D" id="3.40.1360.10">
    <property type="match status" value="1"/>
</dbReference>
<comment type="similarity">
    <text evidence="7">Belongs to the RecR family.</text>
</comment>
<dbReference type="PROSITE" id="PS01300">
    <property type="entry name" value="RECR"/>
    <property type="match status" value="1"/>
</dbReference>
<dbReference type="InterPro" id="IPR034137">
    <property type="entry name" value="TOPRIM_RecR"/>
</dbReference>
<keyword evidence="3 7" id="KW-0863">Zinc-finger</keyword>
<dbReference type="Pfam" id="PF02132">
    <property type="entry name" value="RecR_ZnF"/>
    <property type="match status" value="1"/>
</dbReference>
<dbReference type="GO" id="GO:0003677">
    <property type="term" value="F:DNA binding"/>
    <property type="evidence" value="ECO:0007669"/>
    <property type="project" value="UniProtKB-UniRule"/>
</dbReference>
<evidence type="ECO:0000313" key="10">
    <source>
        <dbReference type="Proteomes" id="UP000050509"/>
    </source>
</evidence>
<dbReference type="EMBL" id="LJCR01001675">
    <property type="protein sequence ID" value="KPV49919.1"/>
    <property type="molecule type" value="Genomic_DNA"/>
</dbReference>
<reference evidence="9 10" key="1">
    <citation type="submission" date="2015-09" db="EMBL/GenBank/DDBJ databases">
        <title>Draft genome sequence of Kouleothrix aurantiaca JCM 19913.</title>
        <authorList>
            <person name="Hemp J."/>
        </authorList>
    </citation>
    <scope>NUCLEOTIDE SEQUENCE [LARGE SCALE GENOMIC DNA]</scope>
    <source>
        <strain evidence="9 10">COM-B</strain>
    </source>
</reference>
<protein>
    <recommendedName>
        <fullName evidence="7">Recombination protein RecR</fullName>
    </recommendedName>
</protein>
<evidence type="ECO:0000256" key="3">
    <source>
        <dbReference type="ARBA" id="ARBA00022771"/>
    </source>
</evidence>
<dbReference type="Gene3D" id="6.10.250.240">
    <property type="match status" value="1"/>
</dbReference>
<comment type="function">
    <text evidence="7">May play a role in DNA repair. It seems to be involved in an RecBC-independent recombinational process of DNA repair. It may act with RecF and RecO.</text>
</comment>
<dbReference type="NCBIfam" id="TIGR00615">
    <property type="entry name" value="recR"/>
    <property type="match status" value="1"/>
</dbReference>
<dbReference type="GO" id="GO:0008270">
    <property type="term" value="F:zinc ion binding"/>
    <property type="evidence" value="ECO:0007669"/>
    <property type="project" value="UniProtKB-KW"/>
</dbReference>
<evidence type="ECO:0000256" key="1">
    <source>
        <dbReference type="ARBA" id="ARBA00022723"/>
    </source>
</evidence>
<comment type="caution">
    <text evidence="9">The sequence shown here is derived from an EMBL/GenBank/DDBJ whole genome shotgun (WGS) entry which is preliminary data.</text>
</comment>
<evidence type="ECO:0000256" key="6">
    <source>
        <dbReference type="ARBA" id="ARBA00023204"/>
    </source>
</evidence>
<keyword evidence="6 7" id="KW-0234">DNA repair</keyword>
<dbReference type="Pfam" id="PF13662">
    <property type="entry name" value="Toprim_4"/>
    <property type="match status" value="1"/>
</dbReference>
<keyword evidence="5 7" id="KW-0233">DNA recombination</keyword>
<evidence type="ECO:0000313" key="9">
    <source>
        <dbReference type="EMBL" id="KPV49919.1"/>
    </source>
</evidence>
<dbReference type="InterPro" id="IPR006171">
    <property type="entry name" value="TOPRIM_dom"/>
</dbReference>
<dbReference type="InterPro" id="IPR015967">
    <property type="entry name" value="Rcmb_RecR_Znf"/>
</dbReference>
<dbReference type="Gene3D" id="3.30.60.80">
    <property type="match status" value="1"/>
</dbReference>
<name>A0A0P9FBG5_9CHLR</name>
<evidence type="ECO:0000259" key="8">
    <source>
        <dbReference type="PROSITE" id="PS50880"/>
    </source>
</evidence>
<evidence type="ECO:0000256" key="4">
    <source>
        <dbReference type="ARBA" id="ARBA00022833"/>
    </source>
</evidence>
<organism evidence="9 10">
    <name type="scientific">Kouleothrix aurantiaca</name>
    <dbReference type="NCBI Taxonomy" id="186479"/>
    <lineage>
        <taxon>Bacteria</taxon>
        <taxon>Bacillati</taxon>
        <taxon>Chloroflexota</taxon>
        <taxon>Chloroflexia</taxon>
        <taxon>Chloroflexales</taxon>
        <taxon>Roseiflexineae</taxon>
        <taxon>Roseiflexaceae</taxon>
        <taxon>Kouleothrix</taxon>
    </lineage>
</organism>
<dbReference type="Pfam" id="PF21175">
    <property type="entry name" value="RecR_C"/>
    <property type="match status" value="1"/>
</dbReference>
<keyword evidence="2 7" id="KW-0227">DNA damage</keyword>
<dbReference type="PANTHER" id="PTHR30446">
    <property type="entry name" value="RECOMBINATION PROTEIN RECR"/>
    <property type="match status" value="1"/>
</dbReference>
<proteinExistence type="inferred from homology"/>
<dbReference type="GO" id="GO:0006310">
    <property type="term" value="P:DNA recombination"/>
    <property type="evidence" value="ECO:0007669"/>
    <property type="project" value="UniProtKB-UniRule"/>
</dbReference>
<dbReference type="HAMAP" id="MF_00017">
    <property type="entry name" value="RecR"/>
    <property type="match status" value="1"/>
</dbReference>
<dbReference type="AlphaFoldDB" id="A0A0P9FBG5"/>
<dbReference type="Proteomes" id="UP000050509">
    <property type="component" value="Unassembled WGS sequence"/>
</dbReference>
<evidence type="ECO:0000256" key="2">
    <source>
        <dbReference type="ARBA" id="ARBA00022763"/>
    </source>
</evidence>
<keyword evidence="1 7" id="KW-0479">Metal-binding</keyword>
<dbReference type="PANTHER" id="PTHR30446:SF0">
    <property type="entry name" value="RECOMBINATION PROTEIN RECR"/>
    <property type="match status" value="1"/>
</dbReference>
<sequence length="205" mass="22785">MTNGFEQQGLIEPVARLMEEFSRLPGIGPKTASRLVFFLLRAPDEQAHALAEALANLKDNVRYCSRCFNITVSDPCLICSNESRDQARICVVEEPLDVLAIERTSAWRGVYHVLHGRIAPLEGMNREDIRFDELVDRVRSEQIDEVLLATNPNLEGEATSFHLHRALAPLGVKVTRLARGLPTGGDLEWADPSTLGSALDGRREL</sequence>
<evidence type="ECO:0000256" key="7">
    <source>
        <dbReference type="HAMAP-Rule" id="MF_00017"/>
    </source>
</evidence>
<feature type="domain" description="Toprim" evidence="8">
    <location>
        <begin position="87"/>
        <end position="182"/>
    </location>
</feature>
<dbReference type="Pfam" id="PF21176">
    <property type="entry name" value="RecR_HhH"/>
    <property type="match status" value="1"/>
</dbReference>
<dbReference type="PATRIC" id="fig|186479.3.peg.2622"/>
<dbReference type="GO" id="GO:0006281">
    <property type="term" value="P:DNA repair"/>
    <property type="evidence" value="ECO:0007669"/>
    <property type="project" value="UniProtKB-UniRule"/>
</dbReference>
<feature type="zinc finger region" description="C4-type" evidence="7">
    <location>
        <begin position="64"/>
        <end position="79"/>
    </location>
</feature>
<dbReference type="Gene3D" id="1.10.8.420">
    <property type="entry name" value="RecR Domain 1"/>
    <property type="match status" value="1"/>
</dbReference>
<dbReference type="InterPro" id="IPR000093">
    <property type="entry name" value="DNA_Rcmb_RecR"/>
</dbReference>
<dbReference type="InterPro" id="IPR023627">
    <property type="entry name" value="Rcmb_RecR"/>
</dbReference>
<accession>A0A0P9FBG5</accession>
<evidence type="ECO:0000256" key="5">
    <source>
        <dbReference type="ARBA" id="ARBA00023172"/>
    </source>
</evidence>
<dbReference type="SUPFAM" id="SSF111304">
    <property type="entry name" value="Recombination protein RecR"/>
    <property type="match status" value="1"/>
</dbReference>